<dbReference type="SUPFAM" id="SSF46785">
    <property type="entry name" value="Winged helix' DNA-binding domain"/>
    <property type="match status" value="1"/>
</dbReference>
<dbReference type="InterPro" id="IPR036390">
    <property type="entry name" value="WH_DNA-bd_sf"/>
</dbReference>
<evidence type="ECO:0000313" key="7">
    <source>
        <dbReference type="Proteomes" id="UP001500167"/>
    </source>
</evidence>
<comment type="caution">
    <text evidence="6">The sequence shown here is derived from an EMBL/GenBank/DDBJ whole genome shotgun (WGS) entry which is preliminary data.</text>
</comment>
<evidence type="ECO:0000256" key="1">
    <source>
        <dbReference type="ARBA" id="ARBA00023015"/>
    </source>
</evidence>
<accession>A0ABP8APF3</accession>
<feature type="domain" description="Transcription regulator TrmB N-terminal" evidence="5">
    <location>
        <begin position="23"/>
        <end position="84"/>
    </location>
</feature>
<dbReference type="InterPro" id="IPR026282">
    <property type="entry name" value="MJ1563"/>
</dbReference>
<evidence type="ECO:0000256" key="3">
    <source>
        <dbReference type="ARBA" id="ARBA00023163"/>
    </source>
</evidence>
<dbReference type="PANTHER" id="PTHR38465">
    <property type="entry name" value="HTH-TYPE TRANSCRIPTIONAL REGULATOR MJ1563-RELATED"/>
    <property type="match status" value="1"/>
</dbReference>
<comment type="similarity">
    <text evidence="4">Belongs to the GbsR family.</text>
</comment>
<name>A0ABP8APF3_9SPHI</name>
<protein>
    <recommendedName>
        <fullName evidence="4">HTH-type transcriptional regulator</fullName>
    </recommendedName>
</protein>
<sequence>MKMELQEAKQQFIDTWGALGSEWGINKSVAQVHALLLSASNPMSTDEIMEKLVISRGNANMSIRQLVDYGIVYKKHIAGDRKEYFVAEKDVLKWAMKIAVMRKQKELDPVMDILREISKNTEKDKTPEGKEFHKTVKDIQVLTDQLETIANKLFNTSGGDLLLKLIKLMM</sequence>
<dbReference type="InterPro" id="IPR036388">
    <property type="entry name" value="WH-like_DNA-bd_sf"/>
</dbReference>
<evidence type="ECO:0000256" key="4">
    <source>
        <dbReference type="PIRNR" id="PIRNR006707"/>
    </source>
</evidence>
<dbReference type="PIRSF" id="PIRSF006707">
    <property type="entry name" value="MJ1563"/>
    <property type="match status" value="1"/>
</dbReference>
<dbReference type="InterPro" id="IPR002831">
    <property type="entry name" value="Tscrpt_reg_TrmB_N"/>
</dbReference>
<keyword evidence="3 4" id="KW-0804">Transcription</keyword>
<evidence type="ECO:0000256" key="2">
    <source>
        <dbReference type="ARBA" id="ARBA00023125"/>
    </source>
</evidence>
<keyword evidence="1 4" id="KW-0805">Transcription regulation</keyword>
<reference evidence="7" key="1">
    <citation type="journal article" date="2019" name="Int. J. Syst. Evol. Microbiol.">
        <title>The Global Catalogue of Microorganisms (GCM) 10K type strain sequencing project: providing services to taxonomists for standard genome sequencing and annotation.</title>
        <authorList>
            <consortium name="The Broad Institute Genomics Platform"/>
            <consortium name="The Broad Institute Genome Sequencing Center for Infectious Disease"/>
            <person name="Wu L."/>
            <person name="Ma J."/>
        </authorList>
    </citation>
    <scope>NUCLEOTIDE SEQUENCE [LARGE SCALE GENOMIC DNA]</scope>
    <source>
        <strain evidence="7">JCM 16722</strain>
    </source>
</reference>
<dbReference type="InterPro" id="IPR052362">
    <property type="entry name" value="HTH-GbsR_regulator"/>
</dbReference>
<dbReference type="Pfam" id="PF01978">
    <property type="entry name" value="TrmB"/>
    <property type="match status" value="1"/>
</dbReference>
<gene>
    <name evidence="6" type="ORF">GCM10022218_52270</name>
</gene>
<dbReference type="Gene3D" id="1.10.10.10">
    <property type="entry name" value="Winged helix-like DNA-binding domain superfamily/Winged helix DNA-binding domain"/>
    <property type="match status" value="1"/>
</dbReference>
<dbReference type="EMBL" id="BAAAZK010000010">
    <property type="protein sequence ID" value="GAA4187341.1"/>
    <property type="molecule type" value="Genomic_DNA"/>
</dbReference>
<proteinExistence type="inferred from homology"/>
<dbReference type="Proteomes" id="UP001500167">
    <property type="component" value="Unassembled WGS sequence"/>
</dbReference>
<dbReference type="PANTHER" id="PTHR38465:SF1">
    <property type="entry name" value="HTH-TYPE TRANSCRIPTIONAL REGULATOR MJ1563-RELATED"/>
    <property type="match status" value="1"/>
</dbReference>
<keyword evidence="2 4" id="KW-0238">DNA-binding</keyword>
<organism evidence="6 7">
    <name type="scientific">Sphingobacterium ginsenosidimutans</name>
    <dbReference type="NCBI Taxonomy" id="687845"/>
    <lineage>
        <taxon>Bacteria</taxon>
        <taxon>Pseudomonadati</taxon>
        <taxon>Bacteroidota</taxon>
        <taxon>Sphingobacteriia</taxon>
        <taxon>Sphingobacteriales</taxon>
        <taxon>Sphingobacteriaceae</taxon>
        <taxon>Sphingobacterium</taxon>
    </lineage>
</organism>
<evidence type="ECO:0000259" key="5">
    <source>
        <dbReference type="Pfam" id="PF01978"/>
    </source>
</evidence>
<keyword evidence="7" id="KW-1185">Reference proteome</keyword>
<evidence type="ECO:0000313" key="6">
    <source>
        <dbReference type="EMBL" id="GAA4187341.1"/>
    </source>
</evidence>